<feature type="coiled-coil region" evidence="1">
    <location>
        <begin position="295"/>
        <end position="376"/>
    </location>
</feature>
<sequence>MAEYSSAIIDYNAAEIERKKKQVIEEEEKKTATTTTIEIPKPQEESEVDQEEEEEEEQLEKESENQPLPQSEEEENQEELKNSEEKDVEMKEAKRPKQKQQQSNQTLEKEQALSNENKDVEMSDAKKLENVAEKDIRESIEAFPDEDPNKLLDYLYSKTDSTITKENINKVRQSLNNVVTSSNVTSGNTTQNYYITNSMINSDTNAFSQNLSNLIAKPDLTNTQKISEINNAITENYTDGGGSGGASSEEAVIQNIVLLQKAKEQLASETKVQISELAKSLEQETGRTEDIKRSIGEMKEIIQEVKDSQKRIENENKKSLQELQNSLKNELETKIDEKQIQKEAEEIKVDVQVKEINEKIEKLAKTIESMKNEEADEGDYLIGLTDILDEIRDTNAGKMTEEQRTKLKRFESNILATIKTAIRNASNSVINLNSKSTVEEVIAESEKLSTLLQKLSEVQGKYGISIKTLERIQKSMNTTLGLAIASPLREASNSIMYDRSKSSEVKIEELKKIYQDLMINISKVPAMFRNNDLTSAEFSIRVYIETLIRKVEQAQKEKIDVEMKELRSNLSKREGAAYEKMPATLVRPEGLGFLEDLKYYASAGNVKFYTQEEARRNIIEKVNVMKGKTSMEEKLKDMSTIVSEILENRRFFTEQEATSTITLIQEAIKTDEERVERSETVANKRFTKALEELKSQAVASKYISQLDNELEGKTDEQKLQILIKKSTELGEGITKGEKSVRIKLRELINHRQRIINKALGNKIAMENQTNLMNAIASNNKEEIKKALIQTKESYTKRQQQQSVTDAETIVFTNHYFLLSTMENSNTENFAPAQLAPPPPPPPPPVTQAPVTEEQKQVEEKKIEEQKAIEENVKAHPIVETNQITQTTKTYDVITGDNSEPIDPNQAQIEEIREITNKAENTPIEELAKTKEQMEIVAFVKREDISVTEKLSAISKYLEFHARDILRNPLGYSADGIKDELVFTAALQGLAREMFNQSSERIIRPNENVSKKGKFNNTNKKLIDDSMKNSDDFGIDQRKILLKKKFIQPMSNHIELGMDENEYKKELDSYHGSNRIIRALDSAHANVNYYTSRNVNPTVLRRTDIYYKNGMDMDSSRFLYDLATKSFALEKKISTDDPEDDKKNNKELKSLQIEYRAFLRELKIMTDLGNIPAYKPEVLTLYRGLFMDSVPNFKEMNKEAYELSKSDDLSVESLEMLQTNNTDIANRIKNYIQFAGAVILQKAKYNATNDPALLRYIDSQFTGLTNHQVFRDGENSGDYSYSNDFIGFQLKTLAKDYFSKFMVIKDNEAREKWFLDYFTQREMFLLMKPHLRGIGEPEFHAMRMVILSASSGKKIEPVSKPLSKPSKPKKRRGKEVWEGDFEEEVARQSELTLPDVGTITQEEKTRRLEEEPGPAEILANIKAAKRSRTQLRPKKNIEIQKQIKAILAPAVETNKNYHYQKKRN</sequence>
<dbReference type="OMA" id="YLEFHAR"/>
<comment type="caution">
    <text evidence="3">The sequence shown here is derived from an EMBL/GenBank/DDBJ whole genome shotgun (WGS) entry which is preliminary data.</text>
</comment>
<evidence type="ECO:0000313" key="3">
    <source>
        <dbReference type="EMBL" id="ETO28845.1"/>
    </source>
</evidence>
<dbReference type="PANTHER" id="PTHR21713">
    <property type="entry name" value="NASCENT POLYPEPTIDE ASSOCIATED COMPLEX ALPHA SUBUNIT-RELATED"/>
    <property type="match status" value="1"/>
</dbReference>
<protein>
    <submittedName>
        <fullName evidence="3">Uncharacterized protein</fullName>
    </submittedName>
</protein>
<proteinExistence type="predicted"/>
<feature type="region of interest" description="Disordered" evidence="2">
    <location>
        <begin position="1355"/>
        <end position="1376"/>
    </location>
</feature>
<reference evidence="3 4" key="1">
    <citation type="journal article" date="2013" name="Curr. Biol.">
        <title>The Genome of the Foraminiferan Reticulomyxa filosa.</title>
        <authorList>
            <person name="Glockner G."/>
            <person name="Hulsmann N."/>
            <person name="Schleicher M."/>
            <person name="Noegel A.A."/>
            <person name="Eichinger L."/>
            <person name="Gallinger C."/>
            <person name="Pawlowski J."/>
            <person name="Sierra R."/>
            <person name="Euteneuer U."/>
            <person name="Pillet L."/>
            <person name="Moustafa A."/>
            <person name="Platzer M."/>
            <person name="Groth M."/>
            <person name="Szafranski K."/>
            <person name="Schliwa M."/>
        </authorList>
    </citation>
    <scope>NUCLEOTIDE SEQUENCE [LARGE SCALE GENOMIC DNA]</scope>
</reference>
<feature type="compositionally biased region" description="Pro residues" evidence="2">
    <location>
        <begin position="834"/>
        <end position="846"/>
    </location>
</feature>
<evidence type="ECO:0000256" key="2">
    <source>
        <dbReference type="SAM" id="MobiDB-lite"/>
    </source>
</evidence>
<evidence type="ECO:0000313" key="4">
    <source>
        <dbReference type="Proteomes" id="UP000023152"/>
    </source>
</evidence>
<feature type="compositionally biased region" description="Acidic residues" evidence="2">
    <location>
        <begin position="45"/>
        <end position="59"/>
    </location>
</feature>
<feature type="region of interest" description="Disordered" evidence="2">
    <location>
        <begin position="18"/>
        <end position="126"/>
    </location>
</feature>
<dbReference type="EMBL" id="ASPP01006424">
    <property type="protein sequence ID" value="ETO28845.1"/>
    <property type="molecule type" value="Genomic_DNA"/>
</dbReference>
<feature type="compositionally biased region" description="Basic and acidic residues" evidence="2">
    <location>
        <begin position="107"/>
        <end position="126"/>
    </location>
</feature>
<organism evidence="3 4">
    <name type="scientific">Reticulomyxa filosa</name>
    <dbReference type="NCBI Taxonomy" id="46433"/>
    <lineage>
        <taxon>Eukaryota</taxon>
        <taxon>Sar</taxon>
        <taxon>Rhizaria</taxon>
        <taxon>Retaria</taxon>
        <taxon>Foraminifera</taxon>
        <taxon>Monothalamids</taxon>
        <taxon>Reticulomyxidae</taxon>
        <taxon>Reticulomyxa</taxon>
    </lineage>
</organism>
<feature type="compositionally biased region" description="Basic and acidic residues" evidence="2">
    <location>
        <begin position="78"/>
        <end position="95"/>
    </location>
</feature>
<feature type="region of interest" description="Disordered" evidence="2">
    <location>
        <begin position="828"/>
        <end position="856"/>
    </location>
</feature>
<keyword evidence="4" id="KW-1185">Reference proteome</keyword>
<dbReference type="InterPro" id="IPR016641">
    <property type="entry name" value="EGD2/NACA0like"/>
</dbReference>
<dbReference type="GO" id="GO:0005854">
    <property type="term" value="C:nascent polypeptide-associated complex"/>
    <property type="evidence" value="ECO:0007669"/>
    <property type="project" value="InterPro"/>
</dbReference>
<accession>X6NRB8</accession>
<evidence type="ECO:0000256" key="1">
    <source>
        <dbReference type="SAM" id="Coils"/>
    </source>
</evidence>
<dbReference type="Proteomes" id="UP000023152">
    <property type="component" value="Unassembled WGS sequence"/>
</dbReference>
<keyword evidence="1" id="KW-0175">Coiled coil</keyword>
<feature type="compositionally biased region" description="Basic and acidic residues" evidence="2">
    <location>
        <begin position="18"/>
        <end position="31"/>
    </location>
</feature>
<gene>
    <name evidence="3" type="ORF">RFI_08278</name>
</gene>
<name>X6NRB8_RETFI</name>